<proteinExistence type="predicted"/>
<name>A0A0G8CHT7_9BACI</name>
<dbReference type="EMBL" id="FMBE01000013">
    <property type="protein sequence ID" value="SCC41251.1"/>
    <property type="molecule type" value="Genomic_DNA"/>
</dbReference>
<protein>
    <submittedName>
        <fullName evidence="2">Uncharacterized protein</fullName>
    </submittedName>
</protein>
<accession>A0A1C4ECH2</accession>
<reference evidence="4" key="2">
    <citation type="submission" date="2015-04" db="EMBL/GenBank/DDBJ databases">
        <title>Draft Genome Sequences of Eight Spore-Forming Food Isolates of Bacillus cereus Genome sequencing.</title>
        <authorList>
            <person name="Krawcyk A.O."/>
            <person name="de Jong A."/>
            <person name="Eijlander R.T."/>
            <person name="Berendsen E.M."/>
            <person name="Holsappel S."/>
            <person name="Wells-Bennik M."/>
            <person name="Kuipers O.P."/>
        </authorList>
    </citation>
    <scope>NUCLEOTIDE SEQUENCE [LARGE SCALE GENOMIC DNA]</scope>
    <source>
        <strain evidence="4">B4147</strain>
    </source>
</reference>
<reference evidence="2" key="3">
    <citation type="submission" date="2015-04" db="EMBL/GenBank/DDBJ databases">
        <authorList>
            <person name="Syromyatnikov M.Y."/>
            <person name="Popov V.N."/>
        </authorList>
    </citation>
    <scope>NUCLEOTIDE SEQUENCE</scope>
    <source>
        <strain evidence="2">B4147</strain>
    </source>
</reference>
<dbReference type="EMBL" id="LCYN01000004">
    <property type="protein sequence ID" value="KKZ99330.1"/>
    <property type="molecule type" value="Genomic_DNA"/>
</dbReference>
<evidence type="ECO:0000313" key="3">
    <source>
        <dbReference type="EMBL" id="SCC41251.1"/>
    </source>
</evidence>
<evidence type="ECO:0000313" key="5">
    <source>
        <dbReference type="Proteomes" id="UP000196052"/>
    </source>
</evidence>
<feature type="transmembrane region" description="Helical" evidence="1">
    <location>
        <begin position="69"/>
        <end position="88"/>
    </location>
</feature>
<reference evidence="3" key="4">
    <citation type="submission" date="2016-08" db="EMBL/GenBank/DDBJ databases">
        <authorList>
            <person name="Seilhamer J.J."/>
        </authorList>
    </citation>
    <scope>NUCLEOTIDE SEQUENCE [LARGE SCALE GENOMIC DNA]</scope>
    <source>
        <strain evidence="3">INRA Bc05-F1</strain>
    </source>
</reference>
<evidence type="ECO:0000256" key="1">
    <source>
        <dbReference type="SAM" id="Phobius"/>
    </source>
</evidence>
<feature type="transmembrane region" description="Helical" evidence="1">
    <location>
        <begin position="94"/>
        <end position="116"/>
    </location>
</feature>
<evidence type="ECO:0000313" key="2">
    <source>
        <dbReference type="EMBL" id="KKZ99330.1"/>
    </source>
</evidence>
<dbReference type="Proteomes" id="UP000196052">
    <property type="component" value="Unassembled WGS sequence"/>
</dbReference>
<dbReference type="PATRIC" id="fig|1396.433.peg.2798"/>
<dbReference type="RefSeq" id="WP_046958014.1">
    <property type="nucleotide sequence ID" value="NZ_FMBE01000013.1"/>
</dbReference>
<keyword evidence="1" id="KW-0812">Transmembrane</keyword>
<sequence length="121" mass="13240">MSIKVVRATGMMGGAARVAVKVDNEVVMKLENNEEYTLPFEGDEANIKVKQFFFGSKEKKVKDGDIVEIKINSIAILFMIVSIMAVAFGSSIGINIVVFGVIGALVTLVYGFNNWFSLEVK</sequence>
<dbReference type="Proteomes" id="UP000035350">
    <property type="component" value="Unassembled WGS sequence"/>
</dbReference>
<dbReference type="AlphaFoldDB" id="A0A0G8CHT7"/>
<gene>
    <name evidence="2" type="ORF">B4147_3914</name>
    <name evidence="3" type="ORF">BC05F1_03387</name>
</gene>
<keyword evidence="1" id="KW-1133">Transmembrane helix</keyword>
<accession>A0A0G8CHT7</accession>
<reference evidence="2 4" key="1">
    <citation type="journal article" date="2015" name="Genome Announc.">
        <title>Next-Generation Whole-Genome Sequencing of Eight Strains of Bacillus cereus, Isolated from Food.</title>
        <authorList>
            <person name="Krawczyk A.O."/>
            <person name="de Jong A."/>
            <person name="Eijlander R.T."/>
            <person name="Berendsen E.M."/>
            <person name="Holsappel S."/>
            <person name="Wells-Bennik M.H."/>
            <person name="Kuipers O.P."/>
        </authorList>
    </citation>
    <scope>NUCLEOTIDE SEQUENCE [LARGE SCALE GENOMIC DNA]</scope>
    <source>
        <strain evidence="2 4">B4147</strain>
    </source>
</reference>
<evidence type="ECO:0000313" key="4">
    <source>
        <dbReference type="Proteomes" id="UP000035350"/>
    </source>
</evidence>
<keyword evidence="1" id="KW-0472">Membrane</keyword>
<reference evidence="5" key="5">
    <citation type="submission" date="2016-08" db="EMBL/GenBank/DDBJ databases">
        <authorList>
            <person name="Loux V."/>
            <person name="Rue O."/>
        </authorList>
    </citation>
    <scope>NUCLEOTIDE SEQUENCE [LARGE SCALE GENOMIC DNA]</scope>
    <source>
        <strain evidence="5">INRA Bc05-F1</strain>
    </source>
</reference>
<organism evidence="2 4">
    <name type="scientific">Bacillus wiedmannii</name>
    <dbReference type="NCBI Taxonomy" id="1890302"/>
    <lineage>
        <taxon>Bacteria</taxon>
        <taxon>Bacillati</taxon>
        <taxon>Bacillota</taxon>
        <taxon>Bacilli</taxon>
        <taxon>Bacillales</taxon>
        <taxon>Bacillaceae</taxon>
        <taxon>Bacillus</taxon>
        <taxon>Bacillus cereus group</taxon>
    </lineage>
</organism>